<dbReference type="GO" id="GO:0008776">
    <property type="term" value="F:acetate kinase activity"/>
    <property type="evidence" value="ECO:0007669"/>
    <property type="project" value="TreeGrafter"/>
</dbReference>
<evidence type="ECO:0000256" key="3">
    <source>
        <dbReference type="ARBA" id="ARBA00022490"/>
    </source>
</evidence>
<dbReference type="NCBIfam" id="TIGR02707">
    <property type="entry name" value="butyr_kinase"/>
    <property type="match status" value="1"/>
</dbReference>
<evidence type="ECO:0000313" key="11">
    <source>
        <dbReference type="EMBL" id="SMG19947.1"/>
    </source>
</evidence>
<dbReference type="Proteomes" id="UP000193355">
    <property type="component" value="Unassembled WGS sequence"/>
</dbReference>
<dbReference type="PROSITE" id="PS01075">
    <property type="entry name" value="ACETATE_KINASE_1"/>
    <property type="match status" value="1"/>
</dbReference>
<dbReference type="RefSeq" id="WP_085544048.1">
    <property type="nucleotide sequence ID" value="NZ_FXBB01000006.1"/>
</dbReference>
<dbReference type="SUPFAM" id="SSF53067">
    <property type="entry name" value="Actin-like ATPase domain"/>
    <property type="match status" value="2"/>
</dbReference>
<evidence type="ECO:0000256" key="1">
    <source>
        <dbReference type="ARBA" id="ARBA00004496"/>
    </source>
</evidence>
<proteinExistence type="inferred from homology"/>
<dbReference type="CDD" id="cd24011">
    <property type="entry name" value="ASKHA_NBD_BK"/>
    <property type="match status" value="1"/>
</dbReference>
<gene>
    <name evidence="9" type="primary">buk</name>
    <name evidence="11" type="ORF">SAMN06275492_10651</name>
</gene>
<evidence type="ECO:0000313" key="12">
    <source>
        <dbReference type="Proteomes" id="UP000193355"/>
    </source>
</evidence>
<comment type="catalytic activity">
    <reaction evidence="8 9">
        <text>butanoate + ATP = butanoyl phosphate + ADP</text>
        <dbReference type="Rhea" id="RHEA:13585"/>
        <dbReference type="ChEBI" id="CHEBI:17968"/>
        <dbReference type="ChEBI" id="CHEBI:30616"/>
        <dbReference type="ChEBI" id="CHEBI:58079"/>
        <dbReference type="ChEBI" id="CHEBI:456216"/>
        <dbReference type="EC" id="2.7.2.7"/>
    </reaction>
</comment>
<comment type="subcellular location">
    <subcellularLocation>
        <location evidence="1 9">Cytoplasm</location>
    </subcellularLocation>
</comment>
<dbReference type="EC" id="2.7.2.7" evidence="9"/>
<evidence type="ECO:0000256" key="7">
    <source>
        <dbReference type="ARBA" id="ARBA00022840"/>
    </source>
</evidence>
<keyword evidence="6 9" id="KW-0418">Kinase</keyword>
<dbReference type="STRING" id="561720.SAMN06275492_10651"/>
<keyword evidence="12" id="KW-1185">Reference proteome</keyword>
<protein>
    <recommendedName>
        <fullName evidence="9">Probable butyrate kinase</fullName>
        <shortName evidence="9">BK</shortName>
        <ecNumber evidence="9">2.7.2.7</ecNumber>
    </recommendedName>
    <alternativeName>
        <fullName evidence="9">Branched-chain carboxylic acid kinase</fullName>
    </alternativeName>
</protein>
<evidence type="ECO:0000256" key="2">
    <source>
        <dbReference type="ARBA" id="ARBA00008748"/>
    </source>
</evidence>
<dbReference type="PROSITE" id="PS01076">
    <property type="entry name" value="ACETATE_KINASE_2"/>
    <property type="match status" value="1"/>
</dbReference>
<evidence type="ECO:0000256" key="4">
    <source>
        <dbReference type="ARBA" id="ARBA00022679"/>
    </source>
</evidence>
<evidence type="ECO:0000256" key="5">
    <source>
        <dbReference type="ARBA" id="ARBA00022741"/>
    </source>
</evidence>
<dbReference type="InterPro" id="IPR043129">
    <property type="entry name" value="ATPase_NBD"/>
</dbReference>
<organism evidence="11 12">
    <name type="scientific">Dethiosulfovibrio salsuginis</name>
    <dbReference type="NCBI Taxonomy" id="561720"/>
    <lineage>
        <taxon>Bacteria</taxon>
        <taxon>Thermotogati</taxon>
        <taxon>Synergistota</taxon>
        <taxon>Synergistia</taxon>
        <taxon>Synergistales</taxon>
        <taxon>Dethiosulfovibrionaceae</taxon>
        <taxon>Dethiosulfovibrio</taxon>
    </lineage>
</organism>
<dbReference type="InterPro" id="IPR011245">
    <property type="entry name" value="Butyrate_kin"/>
</dbReference>
<evidence type="ECO:0000256" key="9">
    <source>
        <dbReference type="HAMAP-Rule" id="MF_00542"/>
    </source>
</evidence>
<reference evidence="12" key="1">
    <citation type="submission" date="2017-04" db="EMBL/GenBank/DDBJ databases">
        <authorList>
            <person name="Varghese N."/>
            <person name="Submissions S."/>
        </authorList>
    </citation>
    <scope>NUCLEOTIDE SEQUENCE [LARGE SCALE GENOMIC DNA]</scope>
    <source>
        <strain evidence="12">USBA 82</strain>
    </source>
</reference>
<dbReference type="GO" id="GO:0005524">
    <property type="term" value="F:ATP binding"/>
    <property type="evidence" value="ECO:0007669"/>
    <property type="project" value="UniProtKB-KW"/>
</dbReference>
<dbReference type="InterPro" id="IPR000890">
    <property type="entry name" value="Aliphatic_acid_kin_short-chain"/>
</dbReference>
<dbReference type="Gene3D" id="3.30.420.40">
    <property type="match status" value="2"/>
</dbReference>
<keyword evidence="3 9" id="KW-0963">Cytoplasm</keyword>
<dbReference type="GO" id="GO:0005737">
    <property type="term" value="C:cytoplasm"/>
    <property type="evidence" value="ECO:0007669"/>
    <property type="project" value="UniProtKB-SubCell"/>
</dbReference>
<dbReference type="PIRSF" id="PIRSF036458">
    <property type="entry name" value="Butyrate_kin"/>
    <property type="match status" value="1"/>
</dbReference>
<dbReference type="PRINTS" id="PR00471">
    <property type="entry name" value="ACETATEKNASE"/>
</dbReference>
<dbReference type="NCBIfam" id="NF002834">
    <property type="entry name" value="PRK03011.1-5"/>
    <property type="match status" value="1"/>
</dbReference>
<dbReference type="PANTHER" id="PTHR21060">
    <property type="entry name" value="ACETATE KINASE"/>
    <property type="match status" value="1"/>
</dbReference>
<dbReference type="PANTHER" id="PTHR21060:SF3">
    <property type="entry name" value="BUTYRATE KINASE 2-RELATED"/>
    <property type="match status" value="1"/>
</dbReference>
<dbReference type="InterPro" id="IPR023865">
    <property type="entry name" value="Aliphatic_acid_kinase_CS"/>
</dbReference>
<dbReference type="GO" id="GO:0006083">
    <property type="term" value="P:acetate metabolic process"/>
    <property type="evidence" value="ECO:0007669"/>
    <property type="project" value="TreeGrafter"/>
</dbReference>
<evidence type="ECO:0000256" key="6">
    <source>
        <dbReference type="ARBA" id="ARBA00022777"/>
    </source>
</evidence>
<evidence type="ECO:0000256" key="8">
    <source>
        <dbReference type="ARBA" id="ARBA00048596"/>
    </source>
</evidence>
<name>A0A1X7IY80_9BACT</name>
<dbReference type="OrthoDB" id="9771859at2"/>
<sequence length="362" mass="38741">MAHELLVINPGSTSTKISWYSDLEERWTETVSHDPEVLSSFHGTADQYRFRMDTIEDALKTKGHSMDDLTGVVGRGGIVDPIPGGTYKVDEVLLQRLRSGKPWDHASNLGGILADAIASPRGIPALIVDPVSVDELDDVARLTGLPELPKVSLNHALNVKATVRKAASELLVDWREHNFVVVHLGGGMTVCAHRKGRLSDFYSGNEYGPFAPERAGTLPAGDLVSLCFSGTISLGDLKKRLAGKGGVMAYLGTSDMREVAKRASEGDEKASLVRNSMSYQVGCAIGSMAAAMAGDVKAILFTGGISHDSDFVASVQKKVQWIAPCLIYPGEGEMRALAEGAIRVLTGEEEAKSYSDTVKGDL</sequence>
<dbReference type="EMBL" id="FXBB01000006">
    <property type="protein sequence ID" value="SMG19947.1"/>
    <property type="molecule type" value="Genomic_DNA"/>
</dbReference>
<keyword evidence="5 9" id="KW-0547">Nucleotide-binding</keyword>
<accession>A0A1X7IY80</accession>
<dbReference type="Pfam" id="PF00871">
    <property type="entry name" value="Acetate_kinase"/>
    <property type="match status" value="1"/>
</dbReference>
<keyword evidence="4 9" id="KW-0808">Transferase</keyword>
<comment type="similarity">
    <text evidence="2 9 10">Belongs to the acetokinase family.</text>
</comment>
<evidence type="ECO:0000256" key="10">
    <source>
        <dbReference type="RuleBase" id="RU003835"/>
    </source>
</evidence>
<dbReference type="GO" id="GO:0047761">
    <property type="term" value="F:butyrate kinase activity"/>
    <property type="evidence" value="ECO:0007669"/>
    <property type="project" value="UniProtKB-UniRule"/>
</dbReference>
<dbReference type="AlphaFoldDB" id="A0A1X7IY80"/>
<keyword evidence="7 9" id="KW-0067">ATP-binding</keyword>
<dbReference type="HAMAP" id="MF_00542">
    <property type="entry name" value="Butyrate_kinase"/>
    <property type="match status" value="1"/>
</dbReference>